<dbReference type="EMBL" id="UGQT01000001">
    <property type="protein sequence ID" value="STZ62478.1"/>
    <property type="molecule type" value="Genomic_DNA"/>
</dbReference>
<dbReference type="PANTHER" id="PTHR21624:SF1">
    <property type="entry name" value="ALKYLGLYCEROL MONOOXYGENASE"/>
    <property type="match status" value="1"/>
</dbReference>
<sequence>MNGIVAGVGEALAVLPPPMRDPVLFAVPFFLLLLILEWTAARKLEHLEQDRPAAGSYARRDAWASISMGLVSVATTAGWKFVALLGYAALYAYVAPWQLPATAWYTWVIALVGVDLLFYAYHRIAHRVRIIWATHQAHHSSEYFNFATALRQKWNNSGEILMWVPLPLLGVPPWMVFASFSVNLVYQFWVHTERIDKLWAPVEFVFNTPSHHRVHHGMDPEYLDKNYGGILIIWDRLFGSYQDELFRPHYGLTTPVNTFNIWTLQTREYVAIGRDVARARRWRDRLGFVFGPPGWAPRQAAAPVPPRNLRLWKPSSTVTSTPR</sequence>
<evidence type="ECO:0000256" key="3">
    <source>
        <dbReference type="ARBA" id="ARBA00022989"/>
    </source>
</evidence>
<feature type="transmembrane region" description="Helical" evidence="7">
    <location>
        <begin position="160"/>
        <end position="189"/>
    </location>
</feature>
<evidence type="ECO:0000259" key="8">
    <source>
        <dbReference type="Pfam" id="PF04116"/>
    </source>
</evidence>
<feature type="transmembrane region" description="Helical" evidence="7">
    <location>
        <begin position="62"/>
        <end position="90"/>
    </location>
</feature>
<gene>
    <name evidence="9" type="ORF">NCTC10821_06047</name>
</gene>
<accession>A0A378TNW2</accession>
<protein>
    <submittedName>
        <fullName evidence="9">C-5 sterol desaturase</fullName>
    </submittedName>
</protein>
<dbReference type="InterPro" id="IPR051689">
    <property type="entry name" value="Sterol_desaturase/TMEM195"/>
</dbReference>
<dbReference type="GO" id="GO:0008610">
    <property type="term" value="P:lipid biosynthetic process"/>
    <property type="evidence" value="ECO:0007669"/>
    <property type="project" value="InterPro"/>
</dbReference>
<dbReference type="GO" id="GO:0050479">
    <property type="term" value="F:glyceryl-ether monooxygenase activity"/>
    <property type="evidence" value="ECO:0007669"/>
    <property type="project" value="TreeGrafter"/>
</dbReference>
<feature type="transmembrane region" description="Helical" evidence="7">
    <location>
        <begin position="102"/>
        <end position="121"/>
    </location>
</feature>
<dbReference type="Pfam" id="PF04116">
    <property type="entry name" value="FA_hydroxylase"/>
    <property type="match status" value="1"/>
</dbReference>
<feature type="domain" description="Fatty acid hydroxylase" evidence="8">
    <location>
        <begin position="107"/>
        <end position="240"/>
    </location>
</feature>
<evidence type="ECO:0000256" key="5">
    <source>
        <dbReference type="ARBA" id="ARBA00023098"/>
    </source>
</evidence>
<dbReference type="InterPro" id="IPR006694">
    <property type="entry name" value="Fatty_acid_hydroxylase"/>
</dbReference>
<dbReference type="OrthoDB" id="9770329at2"/>
<dbReference type="GO" id="GO:0005506">
    <property type="term" value="F:iron ion binding"/>
    <property type="evidence" value="ECO:0007669"/>
    <property type="project" value="InterPro"/>
</dbReference>
<dbReference type="GO" id="GO:0012505">
    <property type="term" value="C:endomembrane system"/>
    <property type="evidence" value="ECO:0007669"/>
    <property type="project" value="UniProtKB-SubCell"/>
</dbReference>
<evidence type="ECO:0000256" key="7">
    <source>
        <dbReference type="SAM" id="Phobius"/>
    </source>
</evidence>
<dbReference type="PANTHER" id="PTHR21624">
    <property type="entry name" value="STEROL DESATURASE-RELATED PROTEIN"/>
    <property type="match status" value="1"/>
</dbReference>
<dbReference type="AlphaFoldDB" id="A0A378TNW2"/>
<keyword evidence="10" id="KW-1185">Reference proteome</keyword>
<dbReference type="GO" id="GO:0016020">
    <property type="term" value="C:membrane"/>
    <property type="evidence" value="ECO:0007669"/>
    <property type="project" value="GOC"/>
</dbReference>
<comment type="subcellular location">
    <subcellularLocation>
        <location evidence="1">Endomembrane system</location>
        <topology evidence="1">Multi-pass membrane protein</topology>
    </subcellularLocation>
</comment>
<organism evidence="9 10">
    <name type="scientific">Mycolicibacterium tokaiense</name>
    <dbReference type="NCBI Taxonomy" id="39695"/>
    <lineage>
        <taxon>Bacteria</taxon>
        <taxon>Bacillati</taxon>
        <taxon>Actinomycetota</taxon>
        <taxon>Actinomycetes</taxon>
        <taxon>Mycobacteriales</taxon>
        <taxon>Mycobacteriaceae</taxon>
        <taxon>Mycolicibacterium</taxon>
    </lineage>
</organism>
<evidence type="ECO:0000256" key="1">
    <source>
        <dbReference type="ARBA" id="ARBA00004127"/>
    </source>
</evidence>
<keyword evidence="3 7" id="KW-1133">Transmembrane helix</keyword>
<keyword evidence="4" id="KW-0560">Oxidoreductase</keyword>
<evidence type="ECO:0000256" key="6">
    <source>
        <dbReference type="ARBA" id="ARBA00023136"/>
    </source>
</evidence>
<evidence type="ECO:0000256" key="2">
    <source>
        <dbReference type="ARBA" id="ARBA00022692"/>
    </source>
</evidence>
<feature type="transmembrane region" description="Helical" evidence="7">
    <location>
        <begin position="23"/>
        <end position="41"/>
    </location>
</feature>
<name>A0A378TNW2_9MYCO</name>
<dbReference type="Proteomes" id="UP000254978">
    <property type="component" value="Unassembled WGS sequence"/>
</dbReference>
<dbReference type="RefSeq" id="WP_115281168.1">
    <property type="nucleotide sequence ID" value="NZ_UGQT01000001.1"/>
</dbReference>
<keyword evidence="6 7" id="KW-0472">Membrane</keyword>
<evidence type="ECO:0000256" key="4">
    <source>
        <dbReference type="ARBA" id="ARBA00023002"/>
    </source>
</evidence>
<reference evidence="9 10" key="1">
    <citation type="submission" date="2018-06" db="EMBL/GenBank/DDBJ databases">
        <authorList>
            <consortium name="Pathogen Informatics"/>
            <person name="Doyle S."/>
        </authorList>
    </citation>
    <scope>NUCLEOTIDE SEQUENCE [LARGE SCALE GENOMIC DNA]</scope>
    <source>
        <strain evidence="9 10">NCTC10821</strain>
    </source>
</reference>
<dbReference type="GO" id="GO:0006643">
    <property type="term" value="P:membrane lipid metabolic process"/>
    <property type="evidence" value="ECO:0007669"/>
    <property type="project" value="TreeGrafter"/>
</dbReference>
<keyword evidence="5" id="KW-0443">Lipid metabolism</keyword>
<keyword evidence="2 7" id="KW-0812">Transmembrane</keyword>
<evidence type="ECO:0000313" key="9">
    <source>
        <dbReference type="EMBL" id="STZ62478.1"/>
    </source>
</evidence>
<proteinExistence type="predicted"/>
<evidence type="ECO:0000313" key="10">
    <source>
        <dbReference type="Proteomes" id="UP000254978"/>
    </source>
</evidence>